<organism evidence="2 3">
    <name type="scientific">Dothidotthia symphoricarpi CBS 119687</name>
    <dbReference type="NCBI Taxonomy" id="1392245"/>
    <lineage>
        <taxon>Eukaryota</taxon>
        <taxon>Fungi</taxon>
        <taxon>Dikarya</taxon>
        <taxon>Ascomycota</taxon>
        <taxon>Pezizomycotina</taxon>
        <taxon>Dothideomycetes</taxon>
        <taxon>Pleosporomycetidae</taxon>
        <taxon>Pleosporales</taxon>
        <taxon>Dothidotthiaceae</taxon>
        <taxon>Dothidotthia</taxon>
    </lineage>
</organism>
<evidence type="ECO:0000313" key="2">
    <source>
        <dbReference type="EMBL" id="KAF2128222.1"/>
    </source>
</evidence>
<sequence>MTSVIIFGPTGQVGSVAARTAAELGAKVWLAMRDTKKSIPGLTQDIEKTGGFCRIKADLQEPETVSQAVKTSGAKRAFIYLIHGAPDHLKGAIVAMKAAGIELVVFLSSFTIPTNLSLREIPSSDMIPHLHAQAEANLEDTFGSDHYVAVRAGCFITNLLVEKDGIAANDVKLLCGGLFEQDNITPSDIGRVIANILVSGPRNGQNKVYLYGPEVLSMHDSIAKIGKALGKDMTITARSPEETYDKLIGSGIPAASAKHMVDLWSIKGTDKGNGVRWPCYEEGVNNVELYTGKPATSLGDWVEENKAIFSA</sequence>
<dbReference type="EMBL" id="ML977509">
    <property type="protein sequence ID" value="KAF2128222.1"/>
    <property type="molecule type" value="Genomic_DNA"/>
</dbReference>
<dbReference type="RefSeq" id="XP_033522611.1">
    <property type="nucleotide sequence ID" value="XM_033668428.1"/>
</dbReference>
<dbReference type="InterPro" id="IPR008030">
    <property type="entry name" value="NmrA-like"/>
</dbReference>
<reference evidence="2" key="1">
    <citation type="journal article" date="2020" name="Stud. Mycol.">
        <title>101 Dothideomycetes genomes: a test case for predicting lifestyles and emergence of pathogens.</title>
        <authorList>
            <person name="Haridas S."/>
            <person name="Albert R."/>
            <person name="Binder M."/>
            <person name="Bloem J."/>
            <person name="Labutti K."/>
            <person name="Salamov A."/>
            <person name="Andreopoulos B."/>
            <person name="Baker S."/>
            <person name="Barry K."/>
            <person name="Bills G."/>
            <person name="Bluhm B."/>
            <person name="Cannon C."/>
            <person name="Castanera R."/>
            <person name="Culley D."/>
            <person name="Daum C."/>
            <person name="Ezra D."/>
            <person name="Gonzalez J."/>
            <person name="Henrissat B."/>
            <person name="Kuo A."/>
            <person name="Liang C."/>
            <person name="Lipzen A."/>
            <person name="Lutzoni F."/>
            <person name="Magnuson J."/>
            <person name="Mondo S."/>
            <person name="Nolan M."/>
            <person name="Ohm R."/>
            <person name="Pangilinan J."/>
            <person name="Park H.-J."/>
            <person name="Ramirez L."/>
            <person name="Alfaro M."/>
            <person name="Sun H."/>
            <person name="Tritt A."/>
            <person name="Yoshinaga Y."/>
            <person name="Zwiers L.-H."/>
            <person name="Turgeon B."/>
            <person name="Goodwin S."/>
            <person name="Spatafora J."/>
            <person name="Crous P."/>
            <person name="Grigoriev I."/>
        </authorList>
    </citation>
    <scope>NUCLEOTIDE SEQUENCE</scope>
    <source>
        <strain evidence="2">CBS 119687</strain>
    </source>
</reference>
<dbReference type="Pfam" id="PF05368">
    <property type="entry name" value="NmrA"/>
    <property type="match status" value="1"/>
</dbReference>
<dbReference type="PANTHER" id="PTHR43162">
    <property type="match status" value="1"/>
</dbReference>
<dbReference type="Gene3D" id="3.40.50.720">
    <property type="entry name" value="NAD(P)-binding Rossmann-like Domain"/>
    <property type="match status" value="1"/>
</dbReference>
<evidence type="ECO:0000313" key="3">
    <source>
        <dbReference type="Proteomes" id="UP000799771"/>
    </source>
</evidence>
<keyword evidence="3" id="KW-1185">Reference proteome</keyword>
<dbReference type="InterPro" id="IPR036291">
    <property type="entry name" value="NAD(P)-bd_dom_sf"/>
</dbReference>
<name>A0A6A6A8C4_9PLEO</name>
<evidence type="ECO:0000259" key="1">
    <source>
        <dbReference type="Pfam" id="PF05368"/>
    </source>
</evidence>
<dbReference type="InterPro" id="IPR051604">
    <property type="entry name" value="Ergot_Alk_Oxidoreductase"/>
</dbReference>
<proteinExistence type="predicted"/>
<feature type="domain" description="NmrA-like" evidence="1">
    <location>
        <begin position="3"/>
        <end position="293"/>
    </location>
</feature>
<gene>
    <name evidence="2" type="ORF">P153DRAFT_368090</name>
</gene>
<dbReference type="Proteomes" id="UP000799771">
    <property type="component" value="Unassembled WGS sequence"/>
</dbReference>
<dbReference type="SUPFAM" id="SSF51735">
    <property type="entry name" value="NAD(P)-binding Rossmann-fold domains"/>
    <property type="match status" value="1"/>
</dbReference>
<dbReference type="AlphaFoldDB" id="A0A6A6A8C4"/>
<dbReference type="GeneID" id="54408860"/>
<protein>
    <submittedName>
        <fullName evidence="2">NAD(P)-binding protein</fullName>
    </submittedName>
</protein>
<dbReference type="OrthoDB" id="419598at2759"/>
<accession>A0A6A6A8C4</accession>
<dbReference type="PANTHER" id="PTHR43162:SF1">
    <property type="entry name" value="PRESTALK A DIFFERENTIATION PROTEIN A"/>
    <property type="match status" value="1"/>
</dbReference>